<dbReference type="AlphaFoldDB" id="A0A0A8ZHU1"/>
<reference evidence="1" key="2">
    <citation type="journal article" date="2015" name="Data Brief">
        <title>Shoot transcriptome of the giant reed, Arundo donax.</title>
        <authorList>
            <person name="Barrero R.A."/>
            <person name="Guerrero F.D."/>
            <person name="Moolhuijzen P."/>
            <person name="Goolsby J.A."/>
            <person name="Tidwell J."/>
            <person name="Bellgard S.E."/>
            <person name="Bellgard M.I."/>
        </authorList>
    </citation>
    <scope>NUCLEOTIDE SEQUENCE</scope>
    <source>
        <tissue evidence="1">Shoot tissue taken approximately 20 cm above the soil surface</tissue>
    </source>
</reference>
<dbReference type="EMBL" id="GBRH01263463">
    <property type="protein sequence ID" value="JAD34432.1"/>
    <property type="molecule type" value="Transcribed_RNA"/>
</dbReference>
<organism evidence="1">
    <name type="scientific">Arundo donax</name>
    <name type="common">Giant reed</name>
    <name type="synonym">Donax arundinaceus</name>
    <dbReference type="NCBI Taxonomy" id="35708"/>
    <lineage>
        <taxon>Eukaryota</taxon>
        <taxon>Viridiplantae</taxon>
        <taxon>Streptophyta</taxon>
        <taxon>Embryophyta</taxon>
        <taxon>Tracheophyta</taxon>
        <taxon>Spermatophyta</taxon>
        <taxon>Magnoliopsida</taxon>
        <taxon>Liliopsida</taxon>
        <taxon>Poales</taxon>
        <taxon>Poaceae</taxon>
        <taxon>PACMAD clade</taxon>
        <taxon>Arundinoideae</taxon>
        <taxon>Arundineae</taxon>
        <taxon>Arundo</taxon>
    </lineage>
</organism>
<accession>A0A0A8ZHU1</accession>
<sequence>MMMIFICQYFTLLVCNHHVDKPMTR</sequence>
<evidence type="ECO:0000313" key="1">
    <source>
        <dbReference type="EMBL" id="JAD34432.1"/>
    </source>
</evidence>
<proteinExistence type="predicted"/>
<name>A0A0A8ZHU1_ARUDO</name>
<reference evidence="1" key="1">
    <citation type="submission" date="2014-09" db="EMBL/GenBank/DDBJ databases">
        <authorList>
            <person name="Magalhaes I.L.F."/>
            <person name="Oliveira U."/>
            <person name="Santos F.R."/>
            <person name="Vidigal T.H.D.A."/>
            <person name="Brescovit A.D."/>
            <person name="Santos A.J."/>
        </authorList>
    </citation>
    <scope>NUCLEOTIDE SEQUENCE</scope>
    <source>
        <tissue evidence="1">Shoot tissue taken approximately 20 cm above the soil surface</tissue>
    </source>
</reference>
<protein>
    <submittedName>
        <fullName evidence="1">Uncharacterized protein</fullName>
    </submittedName>
</protein>